<protein>
    <submittedName>
        <fullName evidence="3">Response regulator</fullName>
    </submittedName>
</protein>
<dbReference type="InterPro" id="IPR052048">
    <property type="entry name" value="ST_Response_Regulator"/>
</dbReference>
<dbReference type="InterPro" id="IPR001789">
    <property type="entry name" value="Sig_transdc_resp-reg_receiver"/>
</dbReference>
<feature type="domain" description="Response regulatory" evidence="2">
    <location>
        <begin position="4"/>
        <end position="118"/>
    </location>
</feature>
<reference evidence="3 4" key="1">
    <citation type="journal article" date="2024" name="Int. J. Syst. Evol. Microbiol.">
        <title>Paenibacillus hexagrammi sp. nov., a novel bacterium isolated from the gut content of Hexagrammos agrammus.</title>
        <authorList>
            <person name="Jung H.K."/>
            <person name="Kim D.G."/>
            <person name="Zin H."/>
            <person name="Park J."/>
            <person name="Jung H."/>
            <person name="Kim Y.O."/>
            <person name="Kong H.J."/>
            <person name="Kim J.W."/>
            <person name="Kim Y.S."/>
        </authorList>
    </citation>
    <scope>NUCLEOTIDE SEQUENCE [LARGE SCALE GENOMIC DNA]</scope>
    <source>
        <strain evidence="3 4">YPD9-1</strain>
    </source>
</reference>
<evidence type="ECO:0000313" key="3">
    <source>
        <dbReference type="EMBL" id="UJF34064.1"/>
    </source>
</evidence>
<dbReference type="SUPFAM" id="SSF52172">
    <property type="entry name" value="CheY-like"/>
    <property type="match status" value="1"/>
</dbReference>
<evidence type="ECO:0000313" key="4">
    <source>
        <dbReference type="Proteomes" id="UP001649230"/>
    </source>
</evidence>
<keyword evidence="1" id="KW-0597">Phosphoprotein</keyword>
<dbReference type="SMART" id="SM00448">
    <property type="entry name" value="REC"/>
    <property type="match status" value="1"/>
</dbReference>
<dbReference type="Pfam" id="PF00072">
    <property type="entry name" value="Response_reg"/>
    <property type="match status" value="1"/>
</dbReference>
<dbReference type="Proteomes" id="UP001649230">
    <property type="component" value="Chromosome"/>
</dbReference>
<dbReference type="PROSITE" id="PS50110">
    <property type="entry name" value="RESPONSE_REGULATORY"/>
    <property type="match status" value="1"/>
</dbReference>
<dbReference type="PANTHER" id="PTHR43228">
    <property type="entry name" value="TWO-COMPONENT RESPONSE REGULATOR"/>
    <property type="match status" value="1"/>
</dbReference>
<proteinExistence type="predicted"/>
<keyword evidence="4" id="KW-1185">Reference proteome</keyword>
<dbReference type="PANTHER" id="PTHR43228:SF1">
    <property type="entry name" value="TWO-COMPONENT RESPONSE REGULATOR ARR22"/>
    <property type="match status" value="1"/>
</dbReference>
<evidence type="ECO:0000259" key="2">
    <source>
        <dbReference type="PROSITE" id="PS50110"/>
    </source>
</evidence>
<name>A0ABY3SJ49_9BACL</name>
<organism evidence="3 4">
    <name type="scientific">Paenibacillus hexagrammi</name>
    <dbReference type="NCBI Taxonomy" id="2908839"/>
    <lineage>
        <taxon>Bacteria</taxon>
        <taxon>Bacillati</taxon>
        <taxon>Bacillota</taxon>
        <taxon>Bacilli</taxon>
        <taxon>Bacillales</taxon>
        <taxon>Paenibacillaceae</taxon>
        <taxon>Paenibacillus</taxon>
    </lineage>
</organism>
<dbReference type="RefSeq" id="WP_235120455.1">
    <property type="nucleotide sequence ID" value="NZ_CP090978.1"/>
</dbReference>
<dbReference type="EMBL" id="CP090978">
    <property type="protein sequence ID" value="UJF34064.1"/>
    <property type="molecule type" value="Genomic_DNA"/>
</dbReference>
<dbReference type="Gene3D" id="3.40.50.2300">
    <property type="match status" value="1"/>
</dbReference>
<gene>
    <name evidence="3" type="ORF">L0M14_02140</name>
</gene>
<accession>A0ABY3SJ49</accession>
<dbReference type="InterPro" id="IPR011006">
    <property type="entry name" value="CheY-like_superfamily"/>
</dbReference>
<sequence length="120" mass="13337">MKPTILIVDDATSLRGMIKQMLTSLGFHVLEASNGAEAIESYQTYKPDLITMDLYMPEMNGMDALKKIKEFDPSAKVVMCSSYANSTTMIEAIHAGAKDFVLKPFRETSLLETIKKQLAL</sequence>
<feature type="modified residue" description="4-aspartylphosphate" evidence="1">
    <location>
        <position position="53"/>
    </location>
</feature>
<evidence type="ECO:0000256" key="1">
    <source>
        <dbReference type="PROSITE-ProRule" id="PRU00169"/>
    </source>
</evidence>